<dbReference type="KEGG" id="cvn:111114817"/>
<keyword evidence="3" id="KW-1003">Cell membrane</keyword>
<keyword evidence="10" id="KW-0675">Receptor</keyword>
<feature type="transmembrane region" description="Helical" evidence="15">
    <location>
        <begin position="497"/>
        <end position="515"/>
    </location>
</feature>
<evidence type="ECO:0000256" key="4">
    <source>
        <dbReference type="ARBA" id="ARBA00022692"/>
    </source>
</evidence>
<organism evidence="18 19">
    <name type="scientific">Crassostrea virginica</name>
    <name type="common">Eastern oyster</name>
    <dbReference type="NCBI Taxonomy" id="6565"/>
    <lineage>
        <taxon>Eukaryota</taxon>
        <taxon>Metazoa</taxon>
        <taxon>Spiralia</taxon>
        <taxon>Lophotrochozoa</taxon>
        <taxon>Mollusca</taxon>
        <taxon>Bivalvia</taxon>
        <taxon>Autobranchia</taxon>
        <taxon>Pteriomorphia</taxon>
        <taxon>Ostreida</taxon>
        <taxon>Ostreoidea</taxon>
        <taxon>Ostreidae</taxon>
        <taxon>Crassostrea</taxon>
    </lineage>
</organism>
<dbReference type="InterPro" id="IPR006029">
    <property type="entry name" value="Neurotrans-gated_channel_TM"/>
</dbReference>
<evidence type="ECO:0000256" key="13">
    <source>
        <dbReference type="ARBA" id="ARBA00023303"/>
    </source>
</evidence>
<keyword evidence="11" id="KW-0325">Glycoprotein</keyword>
<dbReference type="NCBIfam" id="TIGR00860">
    <property type="entry name" value="LIC"/>
    <property type="match status" value="1"/>
</dbReference>
<dbReference type="SUPFAM" id="SSF90112">
    <property type="entry name" value="Neurotransmitter-gated ion-channel transmembrane pore"/>
    <property type="match status" value="1"/>
</dbReference>
<evidence type="ECO:0000313" key="18">
    <source>
        <dbReference type="Proteomes" id="UP000694844"/>
    </source>
</evidence>
<evidence type="ECO:0000256" key="14">
    <source>
        <dbReference type="ARBA" id="ARBA00034099"/>
    </source>
</evidence>
<dbReference type="GeneID" id="111114817"/>
<dbReference type="SUPFAM" id="SSF63712">
    <property type="entry name" value="Nicotinic receptor ligand binding domain-like"/>
    <property type="match status" value="1"/>
</dbReference>
<evidence type="ECO:0000256" key="15">
    <source>
        <dbReference type="RuleBase" id="RU000687"/>
    </source>
</evidence>
<dbReference type="GO" id="GO:0004888">
    <property type="term" value="F:transmembrane signaling receptor activity"/>
    <property type="evidence" value="ECO:0007669"/>
    <property type="project" value="InterPro"/>
</dbReference>
<keyword evidence="13 15" id="KW-0407">Ion channel</keyword>
<dbReference type="InterPro" id="IPR038050">
    <property type="entry name" value="Neuro_actylchol_rec"/>
</dbReference>
<evidence type="ECO:0000256" key="1">
    <source>
        <dbReference type="ARBA" id="ARBA00009237"/>
    </source>
</evidence>
<evidence type="ECO:0000256" key="3">
    <source>
        <dbReference type="ARBA" id="ARBA00022475"/>
    </source>
</evidence>
<evidence type="ECO:0000256" key="8">
    <source>
        <dbReference type="ARBA" id="ARBA00023136"/>
    </source>
</evidence>
<feature type="chain" id="PRO_5034922348" evidence="15">
    <location>
        <begin position="22"/>
        <end position="525"/>
    </location>
</feature>
<evidence type="ECO:0000256" key="7">
    <source>
        <dbReference type="ARBA" id="ARBA00023065"/>
    </source>
</evidence>
<reference evidence="19" key="1">
    <citation type="submission" date="2025-08" db="UniProtKB">
        <authorList>
            <consortium name="RefSeq"/>
        </authorList>
    </citation>
    <scope>IDENTIFICATION</scope>
    <source>
        <tissue evidence="19">Whole sample</tissue>
    </source>
</reference>
<dbReference type="Gene3D" id="1.20.58.390">
    <property type="entry name" value="Neurotransmitter-gated ion-channel transmembrane domain"/>
    <property type="match status" value="2"/>
</dbReference>
<sequence length="525" mass="59998">MQVRGVFILICEWSLFSLLNTQGILREETSEQRLVRDLLTGYDKRVRPVMPGNTSLPLNVTFGLALSQIIDVDEKNQILTTNCWLNQMWTDYGLRWEPKDYGGIKVVRLPYDHIWRPDIFLYNNADVSTYFSSISSNVIVSSQGNVTWLSMVIFKSSCSINVRYFPFDEQNCSMTFASWTYDGYQINLVLNTHEGDISNYIPNSEWHLHKLYVQRNVVFYSCCAEPYPDITFYIHIQRRPLFYVFNMVMPCIMITLVALLGFYIPSDSGEKVTMGITTLLSMTVFMMLVAENMPPTSDVLPLIGIYYGLTIIIVSLATGMTVFTLNIHHKGLRGHPVSPILKKIFFGVFAKVMCVKIDGCYNTKSSKIMYTPDFASNVTNNYTSVSKGSEVERTKLLEEGCRSCCCNLERQAMNHAYEMKPENNVRKNHMSEHPNNQTAFSASTSAETTNTLEHNFTKVLSKVCNTIENNESRQRDQDVRDSVRFEWQQLALVVDRILLTVFVLVTLVMTSAILMQGPLSQNRKS</sequence>
<dbReference type="PANTHER" id="PTHR18945">
    <property type="entry name" value="NEUROTRANSMITTER GATED ION CHANNEL"/>
    <property type="match status" value="1"/>
</dbReference>
<feature type="transmembrane region" description="Helical" evidence="15">
    <location>
        <begin position="272"/>
        <end position="290"/>
    </location>
</feature>
<protein>
    <submittedName>
        <fullName evidence="19">Neuronal acetylcholine receptor subunit alpha-10-like</fullName>
    </submittedName>
</protein>
<keyword evidence="6" id="KW-0770">Synapse</keyword>
<dbReference type="PRINTS" id="PR00254">
    <property type="entry name" value="NICOTINICR"/>
</dbReference>
<dbReference type="GO" id="GO:0022848">
    <property type="term" value="F:acetylcholine-gated monoatomic cation-selective channel activity"/>
    <property type="evidence" value="ECO:0007669"/>
    <property type="project" value="InterPro"/>
</dbReference>
<feature type="transmembrane region" description="Helical" evidence="15">
    <location>
        <begin position="302"/>
        <end position="325"/>
    </location>
</feature>
<dbReference type="FunFam" id="2.70.170.10:FF:000016">
    <property type="entry name" value="Nicotinic acetylcholine receptor subunit"/>
    <property type="match status" value="1"/>
</dbReference>
<keyword evidence="7 15" id="KW-0406">Ion transport</keyword>
<dbReference type="PROSITE" id="PS00236">
    <property type="entry name" value="NEUROTR_ION_CHANNEL"/>
    <property type="match status" value="1"/>
</dbReference>
<dbReference type="Proteomes" id="UP000694844">
    <property type="component" value="Chromosome 9"/>
</dbReference>
<evidence type="ECO:0000259" key="16">
    <source>
        <dbReference type="Pfam" id="PF02931"/>
    </source>
</evidence>
<evidence type="ECO:0000259" key="17">
    <source>
        <dbReference type="Pfam" id="PF02932"/>
    </source>
</evidence>
<keyword evidence="12" id="KW-1071">Ligand-gated ion channel</keyword>
<dbReference type="GO" id="GO:0045211">
    <property type="term" value="C:postsynaptic membrane"/>
    <property type="evidence" value="ECO:0007669"/>
    <property type="project" value="InterPro"/>
</dbReference>
<dbReference type="Pfam" id="PF02931">
    <property type="entry name" value="Neur_chan_LBD"/>
    <property type="match status" value="1"/>
</dbReference>
<proteinExistence type="inferred from homology"/>
<evidence type="ECO:0000256" key="9">
    <source>
        <dbReference type="ARBA" id="ARBA00023157"/>
    </source>
</evidence>
<keyword evidence="18" id="KW-1185">Reference proteome</keyword>
<dbReference type="FunFam" id="1.20.58.390:FF:000073">
    <property type="entry name" value="Neuronal acetylcholine receptor subunit alpha-9-II"/>
    <property type="match status" value="1"/>
</dbReference>
<keyword evidence="8 15" id="KW-0472">Membrane</keyword>
<dbReference type="AlphaFoldDB" id="A0A8B8C036"/>
<gene>
    <name evidence="19" type="primary">LOC111114817</name>
</gene>
<dbReference type="InterPro" id="IPR006202">
    <property type="entry name" value="Neur_chan_lig-bd"/>
</dbReference>
<dbReference type="InterPro" id="IPR018000">
    <property type="entry name" value="Neurotransmitter_ion_chnl_CS"/>
</dbReference>
<dbReference type="Gene3D" id="2.70.170.10">
    <property type="entry name" value="Neurotransmitter-gated ion-channel ligand-binding domain"/>
    <property type="match status" value="1"/>
</dbReference>
<dbReference type="InterPro" id="IPR002394">
    <property type="entry name" value="Nicotinic_acetylcholine_rcpt"/>
</dbReference>
<evidence type="ECO:0000256" key="12">
    <source>
        <dbReference type="ARBA" id="ARBA00023286"/>
    </source>
</evidence>
<dbReference type="CDD" id="cd19051">
    <property type="entry name" value="LGIC_TM_cation"/>
    <property type="match status" value="1"/>
</dbReference>
<dbReference type="CDD" id="cd18997">
    <property type="entry name" value="LGIC_ECD_nAChR"/>
    <property type="match status" value="1"/>
</dbReference>
<keyword evidence="5 15" id="KW-1133">Transmembrane helix</keyword>
<dbReference type="OrthoDB" id="5975154at2759"/>
<dbReference type="InterPro" id="IPR036734">
    <property type="entry name" value="Neur_chan_lig-bd_sf"/>
</dbReference>
<evidence type="ECO:0000256" key="10">
    <source>
        <dbReference type="ARBA" id="ARBA00023170"/>
    </source>
</evidence>
<evidence type="ECO:0000313" key="19">
    <source>
        <dbReference type="RefSeq" id="XP_022309003.1"/>
    </source>
</evidence>
<evidence type="ECO:0000256" key="5">
    <source>
        <dbReference type="ARBA" id="ARBA00022989"/>
    </source>
</evidence>
<accession>A0A8B8C036</accession>
<dbReference type="PRINTS" id="PR00252">
    <property type="entry name" value="NRIONCHANNEL"/>
</dbReference>
<feature type="domain" description="Neurotransmitter-gated ion-channel ligand-binding" evidence="16">
    <location>
        <begin position="31"/>
        <end position="240"/>
    </location>
</feature>
<dbReference type="InterPro" id="IPR006201">
    <property type="entry name" value="Neur_channel"/>
</dbReference>
<comment type="similarity">
    <text evidence="1">Belongs to the ligand-gated ion channel (TC 1.A.9) family. Acetylcholine receptor (TC 1.A.9.1) subfamily.</text>
</comment>
<feature type="domain" description="Neurotransmitter-gated ion-channel transmembrane" evidence="17">
    <location>
        <begin position="247"/>
        <end position="513"/>
    </location>
</feature>
<comment type="subcellular location">
    <subcellularLocation>
        <location evidence="14">Synaptic cell membrane</location>
        <topology evidence="14">Multi-pass membrane protein</topology>
    </subcellularLocation>
</comment>
<name>A0A8B8C036_CRAVI</name>
<feature type="transmembrane region" description="Helical" evidence="15">
    <location>
        <begin position="241"/>
        <end position="265"/>
    </location>
</feature>
<evidence type="ECO:0000256" key="6">
    <source>
        <dbReference type="ARBA" id="ARBA00023018"/>
    </source>
</evidence>
<feature type="signal peptide" evidence="15">
    <location>
        <begin position="1"/>
        <end position="21"/>
    </location>
</feature>
<keyword evidence="2 15" id="KW-0813">Transport</keyword>
<evidence type="ECO:0000256" key="11">
    <source>
        <dbReference type="ARBA" id="ARBA00023180"/>
    </source>
</evidence>
<keyword evidence="4 15" id="KW-0812">Transmembrane</keyword>
<keyword evidence="9" id="KW-1015">Disulfide bond</keyword>
<dbReference type="InterPro" id="IPR036719">
    <property type="entry name" value="Neuro-gated_channel_TM_sf"/>
</dbReference>
<dbReference type="RefSeq" id="XP_022309003.1">
    <property type="nucleotide sequence ID" value="XM_022453295.1"/>
</dbReference>
<dbReference type="Pfam" id="PF02932">
    <property type="entry name" value="Neur_chan_memb"/>
    <property type="match status" value="1"/>
</dbReference>
<evidence type="ECO:0000256" key="2">
    <source>
        <dbReference type="ARBA" id="ARBA00022448"/>
    </source>
</evidence>
<keyword evidence="15" id="KW-0732">Signal</keyword>